<feature type="domain" description="AsqO/PenF-like C-terminal" evidence="2">
    <location>
        <begin position="256"/>
        <end position="384"/>
    </location>
</feature>
<keyword evidence="4" id="KW-1185">Reference proteome</keyword>
<dbReference type="SUPFAM" id="SSF159245">
    <property type="entry name" value="AttH-like"/>
    <property type="match status" value="1"/>
</dbReference>
<feature type="domain" description="Diels-Alderase N-terminal" evidence="1">
    <location>
        <begin position="56"/>
        <end position="249"/>
    </location>
</feature>
<proteinExistence type="predicted"/>
<evidence type="ECO:0000313" key="4">
    <source>
        <dbReference type="Proteomes" id="UP001521116"/>
    </source>
</evidence>
<protein>
    <submittedName>
        <fullName evidence="3">Uncharacterized protein</fullName>
    </submittedName>
</protein>
<accession>A0ABR3SUE2</accession>
<name>A0ABR3SUE2_9PEZI</name>
<evidence type="ECO:0000313" key="3">
    <source>
        <dbReference type="EMBL" id="KAL1629893.1"/>
    </source>
</evidence>
<dbReference type="Proteomes" id="UP001521116">
    <property type="component" value="Unassembled WGS sequence"/>
</dbReference>
<gene>
    <name evidence="3" type="ORF">SLS56_005162</name>
</gene>
<dbReference type="EMBL" id="JAJVDC020000050">
    <property type="protein sequence ID" value="KAL1629893.1"/>
    <property type="molecule type" value="Genomic_DNA"/>
</dbReference>
<dbReference type="InterPro" id="IPR056402">
    <property type="entry name" value="DA_N"/>
</dbReference>
<sequence>MKSESENPNSNANTNPVPEIIVQEIFHLHGYPSSESSDRVISLTNQPHNGTTKVEFTSQALGQVDFFKLDPAPNATTWDSWYFDAINPSTNETIIFNFEVQWPADNGVATSETLYRVTIFGSYANGTAFSFGVDAENVNITERADKSMRVDFFGGNEFSWSGSSLLEPRPVYNVTINAPQVGIQGSLVLRGNVAAPHYSCGTDAAGVDERIIAGVAWANALPDANASVSLQLNDTTMSFEGYGYHDKTWVDRPFQEALQAAFWGHARLGPYAVVWFHSRAQDGTDTSSEYLARWEDGLVIASHCVDSPNNTLGWGEGQIWPLVPGTPAPAGMIMRWDLGDAGVFVANITSNDVFVDIPYWQAGRGPVTGGFEGQEYYTDETGVWTLNQLPQL</sequence>
<dbReference type="InterPro" id="IPR057722">
    <property type="entry name" value="AsqO/PenF-like_C"/>
</dbReference>
<evidence type="ECO:0000259" key="2">
    <source>
        <dbReference type="Pfam" id="PF25581"/>
    </source>
</evidence>
<comment type="caution">
    <text evidence="3">The sequence shown here is derived from an EMBL/GenBank/DDBJ whole genome shotgun (WGS) entry which is preliminary data.</text>
</comment>
<dbReference type="Pfam" id="PF24137">
    <property type="entry name" value="DA_N"/>
    <property type="match status" value="1"/>
</dbReference>
<reference evidence="3 4" key="1">
    <citation type="submission" date="2024-02" db="EMBL/GenBank/DDBJ databases">
        <title>De novo assembly and annotation of 12 fungi associated with fruit tree decline syndrome in Ontario, Canada.</title>
        <authorList>
            <person name="Sulman M."/>
            <person name="Ellouze W."/>
            <person name="Ilyukhin E."/>
        </authorList>
    </citation>
    <scope>NUCLEOTIDE SEQUENCE [LARGE SCALE GENOMIC DNA]</scope>
    <source>
        <strain evidence="3 4">M1-105</strain>
    </source>
</reference>
<evidence type="ECO:0000259" key="1">
    <source>
        <dbReference type="Pfam" id="PF24137"/>
    </source>
</evidence>
<organism evidence="3 4">
    <name type="scientific">Neofusicoccum ribis</name>
    <dbReference type="NCBI Taxonomy" id="45134"/>
    <lineage>
        <taxon>Eukaryota</taxon>
        <taxon>Fungi</taxon>
        <taxon>Dikarya</taxon>
        <taxon>Ascomycota</taxon>
        <taxon>Pezizomycotina</taxon>
        <taxon>Dothideomycetes</taxon>
        <taxon>Dothideomycetes incertae sedis</taxon>
        <taxon>Botryosphaeriales</taxon>
        <taxon>Botryosphaeriaceae</taxon>
        <taxon>Neofusicoccum</taxon>
    </lineage>
</organism>
<dbReference type="Pfam" id="PF25581">
    <property type="entry name" value="AsqO_C"/>
    <property type="match status" value="1"/>
</dbReference>